<accession>A0A917Q6W6</accession>
<proteinExistence type="predicted"/>
<dbReference type="Proteomes" id="UP000600449">
    <property type="component" value="Unassembled WGS sequence"/>
</dbReference>
<protein>
    <recommendedName>
        <fullName evidence="4">CTP synthetase</fullName>
    </recommendedName>
</protein>
<keyword evidence="1" id="KW-0472">Membrane</keyword>
<evidence type="ECO:0000256" key="1">
    <source>
        <dbReference type="SAM" id="Phobius"/>
    </source>
</evidence>
<feature type="transmembrane region" description="Helical" evidence="1">
    <location>
        <begin position="33"/>
        <end position="56"/>
    </location>
</feature>
<keyword evidence="1" id="KW-0812">Transmembrane</keyword>
<name>A0A917Q6W6_9HYPH</name>
<keyword evidence="1" id="KW-1133">Transmembrane helix</keyword>
<evidence type="ECO:0000313" key="2">
    <source>
        <dbReference type="EMBL" id="GGK32272.1"/>
    </source>
</evidence>
<reference evidence="2 3" key="1">
    <citation type="journal article" date="2014" name="Int. J. Syst. Evol. Microbiol.">
        <title>Complete genome sequence of Corynebacterium casei LMG S-19264T (=DSM 44701T), isolated from a smear-ripened cheese.</title>
        <authorList>
            <consortium name="US DOE Joint Genome Institute (JGI-PGF)"/>
            <person name="Walter F."/>
            <person name="Albersmeier A."/>
            <person name="Kalinowski J."/>
            <person name="Ruckert C."/>
        </authorList>
    </citation>
    <scope>NUCLEOTIDE SEQUENCE [LARGE SCALE GENOMIC DNA]</scope>
    <source>
        <strain evidence="2 3">CGMCC 1.9161</strain>
    </source>
</reference>
<evidence type="ECO:0000313" key="3">
    <source>
        <dbReference type="Proteomes" id="UP000600449"/>
    </source>
</evidence>
<keyword evidence="3" id="KW-1185">Reference proteome</keyword>
<organism evidence="2 3">
    <name type="scientific">Salinarimonas ramus</name>
    <dbReference type="NCBI Taxonomy" id="690164"/>
    <lineage>
        <taxon>Bacteria</taxon>
        <taxon>Pseudomonadati</taxon>
        <taxon>Pseudomonadota</taxon>
        <taxon>Alphaproteobacteria</taxon>
        <taxon>Hyphomicrobiales</taxon>
        <taxon>Salinarimonadaceae</taxon>
        <taxon>Salinarimonas</taxon>
    </lineage>
</organism>
<comment type="caution">
    <text evidence="2">The sequence shown here is derived from an EMBL/GenBank/DDBJ whole genome shotgun (WGS) entry which is preliminary data.</text>
</comment>
<gene>
    <name evidence="2" type="ORF">GCM10011322_18690</name>
</gene>
<dbReference type="EMBL" id="BMMF01000005">
    <property type="protein sequence ID" value="GGK32272.1"/>
    <property type="molecule type" value="Genomic_DNA"/>
</dbReference>
<sequence length="70" mass="7353">MLKLAILVFILCAPTFAGTLVIGVLTANMALDSAAPILIAAALGVLAAFPASWWIARAILRNQEPRRHGA</sequence>
<dbReference type="RefSeq" id="WP_188912041.1">
    <property type="nucleotide sequence ID" value="NZ_BMMF01000005.1"/>
</dbReference>
<evidence type="ECO:0008006" key="4">
    <source>
        <dbReference type="Google" id="ProtNLM"/>
    </source>
</evidence>
<dbReference type="AlphaFoldDB" id="A0A917Q6W6"/>